<protein>
    <submittedName>
        <fullName evidence="2">Uncharacterized protein</fullName>
    </submittedName>
</protein>
<reference evidence="2 3" key="1">
    <citation type="submission" date="2019-06" db="EMBL/GenBank/DDBJ databases">
        <title>Sequencing the genomes of 1000 actinobacteria strains.</title>
        <authorList>
            <person name="Klenk H.-P."/>
        </authorList>
    </citation>
    <scope>NUCLEOTIDE SEQUENCE [LARGE SCALE GENOMIC DNA]</scope>
    <source>
        <strain evidence="2 3">DSM 20169</strain>
    </source>
</reference>
<dbReference type="Proteomes" id="UP000317209">
    <property type="component" value="Unassembled WGS sequence"/>
</dbReference>
<evidence type="ECO:0000313" key="3">
    <source>
        <dbReference type="Proteomes" id="UP000317209"/>
    </source>
</evidence>
<evidence type="ECO:0000313" key="2">
    <source>
        <dbReference type="EMBL" id="TQL81710.1"/>
    </source>
</evidence>
<keyword evidence="3" id="KW-1185">Reference proteome</keyword>
<dbReference type="EMBL" id="VFOX01000002">
    <property type="protein sequence ID" value="TQL81710.1"/>
    <property type="molecule type" value="Genomic_DNA"/>
</dbReference>
<proteinExistence type="predicted"/>
<accession>A0A543BA53</accession>
<gene>
    <name evidence="2" type="ORF">FB560_3185</name>
</gene>
<organism evidence="2 3">
    <name type="scientific">Microbacterium saperdae</name>
    <dbReference type="NCBI Taxonomy" id="69368"/>
    <lineage>
        <taxon>Bacteria</taxon>
        <taxon>Bacillati</taxon>
        <taxon>Actinomycetota</taxon>
        <taxon>Actinomycetes</taxon>
        <taxon>Micrococcales</taxon>
        <taxon>Microbacteriaceae</taxon>
        <taxon>Microbacterium</taxon>
    </lineage>
</organism>
<dbReference type="RefSeq" id="WP_141873476.1">
    <property type="nucleotide sequence ID" value="NZ_VFOX01000002.1"/>
</dbReference>
<sequence length="478" mass="51643">MADQIMRKWKLAALHVALDLSEHTPQVRSRLAGFVDGQEQTFWERTDHLTDFGLDVSADVQGRLRMPSALSRAVEDTMGAELRAESALWLRLEPPYGYLGAAPWEQLGERIRIPVIRVPDHLPVSVRLGRIHRIAVIVTQPPRARWGAAHARALVWALDERIPGVEIELFPDARTAVPLRRGLLPASVTLHDPAHAPAKAVRITRGPRSVPGLRSLESDDDPRLLWMEWITGELADRAVSAVHVAAVGIASAERSMLAVAGHPGAEVGDIRGSVDADDLWFMADMLGASTVSIAAPESRRVDVGARMVADRLGQLRPGPTVFSAIRQDPDATALADIHSFLASRQERQLPSDPSWFGYLQPEAIVDALDAPAAEPDEAGSEAPLLRAILLPGVPAASASRMPLPSTSLPEPAGSGSYEELVEVPRWAASASRFIETRQAEMISRASSEETPASQAHESATSQALADIQSLVQQHLGGV</sequence>
<feature type="region of interest" description="Disordered" evidence="1">
    <location>
        <begin position="441"/>
        <end position="461"/>
    </location>
</feature>
<feature type="compositionally biased region" description="Polar residues" evidence="1">
    <location>
        <begin position="444"/>
        <end position="461"/>
    </location>
</feature>
<name>A0A543BA53_9MICO</name>
<comment type="caution">
    <text evidence="2">The sequence shown here is derived from an EMBL/GenBank/DDBJ whole genome shotgun (WGS) entry which is preliminary data.</text>
</comment>
<dbReference type="AlphaFoldDB" id="A0A543BA53"/>
<evidence type="ECO:0000256" key="1">
    <source>
        <dbReference type="SAM" id="MobiDB-lite"/>
    </source>
</evidence>
<dbReference type="OrthoDB" id="4350050at2"/>